<dbReference type="Proteomes" id="UP000242715">
    <property type="component" value="Unassembled WGS sequence"/>
</dbReference>
<dbReference type="AlphaFoldDB" id="A0A2Z6M4X9"/>
<proteinExistence type="predicted"/>
<reference evidence="2" key="1">
    <citation type="journal article" date="2017" name="Front. Plant Sci.">
        <title>Climate Clever Clovers: New Paradigm to Reduce the Environmental Footprint of Ruminants by Breeding Low Methanogenic Forages Utilizing Haplotype Variation.</title>
        <authorList>
            <person name="Kaur P."/>
            <person name="Appels R."/>
            <person name="Bayer P.E."/>
            <person name="Keeble-Gagnere G."/>
            <person name="Wang J."/>
            <person name="Hirakawa H."/>
            <person name="Shirasawa K."/>
            <person name="Vercoe P."/>
            <person name="Stefanova K."/>
            <person name="Durmic Z."/>
            <person name="Nichols P."/>
            <person name="Revell C."/>
            <person name="Isobe S.N."/>
            <person name="Edwards D."/>
            <person name="Erskine W."/>
        </authorList>
    </citation>
    <scope>NUCLEOTIDE SEQUENCE [LARGE SCALE GENOMIC DNA]</scope>
    <source>
        <strain evidence="2">cv. Daliak</strain>
    </source>
</reference>
<accession>A0A2Z6M4X9</accession>
<protein>
    <submittedName>
        <fullName evidence="1">Uncharacterized protein</fullName>
    </submittedName>
</protein>
<gene>
    <name evidence="1" type="ORF">TSUD_313780</name>
</gene>
<keyword evidence="2" id="KW-1185">Reference proteome</keyword>
<organism evidence="1 2">
    <name type="scientific">Trifolium subterraneum</name>
    <name type="common">Subterranean clover</name>
    <dbReference type="NCBI Taxonomy" id="3900"/>
    <lineage>
        <taxon>Eukaryota</taxon>
        <taxon>Viridiplantae</taxon>
        <taxon>Streptophyta</taxon>
        <taxon>Embryophyta</taxon>
        <taxon>Tracheophyta</taxon>
        <taxon>Spermatophyta</taxon>
        <taxon>Magnoliopsida</taxon>
        <taxon>eudicotyledons</taxon>
        <taxon>Gunneridae</taxon>
        <taxon>Pentapetalae</taxon>
        <taxon>rosids</taxon>
        <taxon>fabids</taxon>
        <taxon>Fabales</taxon>
        <taxon>Fabaceae</taxon>
        <taxon>Papilionoideae</taxon>
        <taxon>50 kb inversion clade</taxon>
        <taxon>NPAAA clade</taxon>
        <taxon>Hologalegina</taxon>
        <taxon>IRL clade</taxon>
        <taxon>Trifolieae</taxon>
        <taxon>Trifolium</taxon>
    </lineage>
</organism>
<evidence type="ECO:0000313" key="2">
    <source>
        <dbReference type="Proteomes" id="UP000242715"/>
    </source>
</evidence>
<sequence>MALPDEDTKFILKTLRKKLPNLFREPLEWQPDFMIVEVEKKDDSTLIEKGTQILANAKQDNAIMTTTLNTSSVRIYEPIVDRVESSFFSTSTIMKSGCHSNGSRNKFGSFLRSVFKMNFVSSSGSAISDVRPPLGIEKF</sequence>
<evidence type="ECO:0000313" key="1">
    <source>
        <dbReference type="EMBL" id="GAU27016.1"/>
    </source>
</evidence>
<dbReference type="EMBL" id="DF973346">
    <property type="protein sequence ID" value="GAU27016.1"/>
    <property type="molecule type" value="Genomic_DNA"/>
</dbReference>
<name>A0A2Z6M4X9_TRISU</name>